<dbReference type="InterPro" id="IPR001669">
    <property type="entry name" value="Arg_repress"/>
</dbReference>
<evidence type="ECO:0000256" key="2">
    <source>
        <dbReference type="ARBA" id="ARBA00008316"/>
    </source>
</evidence>
<dbReference type="InterPro" id="IPR020899">
    <property type="entry name" value="Arg_repress_C"/>
</dbReference>
<dbReference type="Gene3D" id="1.10.10.10">
    <property type="entry name" value="Winged helix-like DNA-binding domain superfamily/Winged helix DNA-binding domain"/>
    <property type="match status" value="1"/>
</dbReference>
<keyword evidence="6 7" id="KW-0804">Transcription</keyword>
<dbReference type="PANTHER" id="PTHR34471:SF1">
    <property type="entry name" value="ARGININE REPRESSOR"/>
    <property type="match status" value="1"/>
</dbReference>
<accession>A0A430ALD7</accession>
<dbReference type="InterPro" id="IPR036388">
    <property type="entry name" value="WH-like_DNA-bd_sf"/>
</dbReference>
<dbReference type="RefSeq" id="WP_126810112.1">
    <property type="nucleotide sequence ID" value="NZ_NGKA01000031.1"/>
</dbReference>
<comment type="caution">
    <text evidence="10">The sequence shown here is derived from an EMBL/GenBank/DDBJ whole genome shotgun (WGS) entry which is preliminary data.</text>
</comment>
<evidence type="ECO:0000256" key="3">
    <source>
        <dbReference type="ARBA" id="ARBA00022490"/>
    </source>
</evidence>
<dbReference type="InterPro" id="IPR036390">
    <property type="entry name" value="WH_DNA-bd_sf"/>
</dbReference>
<dbReference type="Pfam" id="PF02863">
    <property type="entry name" value="Arg_repressor_C"/>
    <property type="match status" value="1"/>
</dbReference>
<dbReference type="HAMAP" id="MF_00173">
    <property type="entry name" value="Arg_repressor"/>
    <property type="match status" value="1"/>
</dbReference>
<dbReference type="InterPro" id="IPR020900">
    <property type="entry name" value="Arg_repress_DNA-bd"/>
</dbReference>
<feature type="domain" description="Arginine repressor DNA-binding" evidence="8">
    <location>
        <begin position="1"/>
        <end position="69"/>
    </location>
</feature>
<protein>
    <recommendedName>
        <fullName evidence="7">Arginine repressor</fullName>
    </recommendedName>
</protein>
<evidence type="ECO:0000256" key="7">
    <source>
        <dbReference type="HAMAP-Rule" id="MF_00173"/>
    </source>
</evidence>
<keyword evidence="7" id="KW-0055">Arginine biosynthesis</keyword>
<name>A0A430ALD7_9ENTE</name>
<comment type="function">
    <text evidence="7">Regulates arginine biosynthesis genes.</text>
</comment>
<evidence type="ECO:0000256" key="6">
    <source>
        <dbReference type="ARBA" id="ARBA00023163"/>
    </source>
</evidence>
<dbReference type="GO" id="GO:1900079">
    <property type="term" value="P:regulation of arginine biosynthetic process"/>
    <property type="evidence" value="ECO:0007669"/>
    <property type="project" value="UniProtKB-UniRule"/>
</dbReference>
<dbReference type="GO" id="GO:0006526">
    <property type="term" value="P:L-arginine biosynthetic process"/>
    <property type="evidence" value="ECO:0007669"/>
    <property type="project" value="UniProtKB-UniPathway"/>
</dbReference>
<dbReference type="PANTHER" id="PTHR34471">
    <property type="entry name" value="ARGININE REPRESSOR"/>
    <property type="match status" value="1"/>
</dbReference>
<keyword evidence="3 7" id="KW-0963">Cytoplasm</keyword>
<comment type="pathway">
    <text evidence="7">Amino-acid biosynthesis; L-arginine biosynthesis [regulation].</text>
</comment>
<dbReference type="OrthoDB" id="9807089at2"/>
<evidence type="ECO:0000313" key="10">
    <source>
        <dbReference type="EMBL" id="RSU08909.1"/>
    </source>
</evidence>
<dbReference type="UniPathway" id="UPA00068"/>
<evidence type="ECO:0000259" key="9">
    <source>
        <dbReference type="Pfam" id="PF02863"/>
    </source>
</evidence>
<dbReference type="PRINTS" id="PR01467">
    <property type="entry name" value="ARGREPRESSOR"/>
</dbReference>
<evidence type="ECO:0000256" key="4">
    <source>
        <dbReference type="ARBA" id="ARBA00023015"/>
    </source>
</evidence>
<dbReference type="InterPro" id="IPR036251">
    <property type="entry name" value="Arg_repress_C_sf"/>
</dbReference>
<dbReference type="GO" id="GO:0034618">
    <property type="term" value="F:arginine binding"/>
    <property type="evidence" value="ECO:0007669"/>
    <property type="project" value="InterPro"/>
</dbReference>
<dbReference type="Pfam" id="PF01316">
    <property type="entry name" value="Arg_repressor"/>
    <property type="match status" value="1"/>
</dbReference>
<gene>
    <name evidence="7" type="primary">argR</name>
    <name evidence="10" type="ORF">CBF29_12855</name>
</gene>
<reference evidence="10 11" key="1">
    <citation type="submission" date="2017-05" db="EMBL/GenBank/DDBJ databases">
        <title>Vagococcus spp. assemblies.</title>
        <authorList>
            <person name="Gulvik C.A."/>
        </authorList>
    </citation>
    <scope>NUCLEOTIDE SEQUENCE [LARGE SCALE GENOMIC DNA]</scope>
    <source>
        <strain evidence="10 11">CCUG 51432</strain>
    </source>
</reference>
<dbReference type="AlphaFoldDB" id="A0A430ALD7"/>
<dbReference type="GO" id="GO:0003677">
    <property type="term" value="F:DNA binding"/>
    <property type="evidence" value="ECO:0007669"/>
    <property type="project" value="UniProtKB-KW"/>
</dbReference>
<dbReference type="SUPFAM" id="SSF46785">
    <property type="entry name" value="Winged helix' DNA-binding domain"/>
    <property type="match status" value="1"/>
</dbReference>
<keyword evidence="11" id="KW-1185">Reference proteome</keyword>
<keyword evidence="4 7" id="KW-0805">Transcription regulation</keyword>
<dbReference type="EMBL" id="NGKA01000031">
    <property type="protein sequence ID" value="RSU08909.1"/>
    <property type="molecule type" value="Genomic_DNA"/>
</dbReference>
<keyword evidence="7" id="KW-0028">Amino-acid biosynthesis</keyword>
<evidence type="ECO:0000259" key="8">
    <source>
        <dbReference type="Pfam" id="PF01316"/>
    </source>
</evidence>
<evidence type="ECO:0000256" key="5">
    <source>
        <dbReference type="ARBA" id="ARBA00023125"/>
    </source>
</evidence>
<comment type="similarity">
    <text evidence="2 7">Belongs to the ArgR family.</text>
</comment>
<dbReference type="Proteomes" id="UP000287605">
    <property type="component" value="Unassembled WGS sequence"/>
</dbReference>
<organism evidence="10 11">
    <name type="scientific">Vagococcus elongatus</name>
    <dbReference type="NCBI Taxonomy" id="180344"/>
    <lineage>
        <taxon>Bacteria</taxon>
        <taxon>Bacillati</taxon>
        <taxon>Bacillota</taxon>
        <taxon>Bacilli</taxon>
        <taxon>Lactobacillales</taxon>
        <taxon>Enterococcaceae</taxon>
        <taxon>Vagococcus</taxon>
    </lineage>
</organism>
<dbReference type="GO" id="GO:0051259">
    <property type="term" value="P:protein complex oligomerization"/>
    <property type="evidence" value="ECO:0007669"/>
    <property type="project" value="InterPro"/>
</dbReference>
<keyword evidence="7" id="KW-0678">Repressor</keyword>
<proteinExistence type="inferred from homology"/>
<keyword evidence="5 7" id="KW-0238">DNA-binding</keyword>
<evidence type="ECO:0000256" key="1">
    <source>
        <dbReference type="ARBA" id="ARBA00004496"/>
    </source>
</evidence>
<evidence type="ECO:0000313" key="11">
    <source>
        <dbReference type="Proteomes" id="UP000287605"/>
    </source>
</evidence>
<dbReference type="SUPFAM" id="SSF55252">
    <property type="entry name" value="C-terminal domain of arginine repressor"/>
    <property type="match status" value="1"/>
</dbReference>
<dbReference type="GO" id="GO:0005737">
    <property type="term" value="C:cytoplasm"/>
    <property type="evidence" value="ECO:0007669"/>
    <property type="project" value="UniProtKB-SubCell"/>
</dbReference>
<comment type="subcellular location">
    <subcellularLocation>
        <location evidence="1 7">Cytoplasm</location>
    </subcellularLocation>
</comment>
<sequence length="151" mass="16953">MKKADRHRLILSLLNEQSIETQDELIQILSQQGVIATQATISRDIRELGIVKRHDAQGKVRYVQLEEQRANALELEEIIAEMVSHIVQVQFMLILHTQLGTANMVAALIDEAHFAEVAGTIAGTDTVIIILVSEEQATLFKEQLETIIEKE</sequence>
<dbReference type="GO" id="GO:0003700">
    <property type="term" value="F:DNA-binding transcription factor activity"/>
    <property type="evidence" value="ECO:0007669"/>
    <property type="project" value="UniProtKB-UniRule"/>
</dbReference>
<feature type="domain" description="Arginine repressor C-terminal" evidence="9">
    <location>
        <begin position="80"/>
        <end position="145"/>
    </location>
</feature>
<dbReference type="Gene3D" id="3.30.1360.40">
    <property type="match status" value="1"/>
</dbReference>